<dbReference type="InterPro" id="IPR023779">
    <property type="entry name" value="Chromodomain_CS"/>
</dbReference>
<dbReference type="GO" id="GO:0005634">
    <property type="term" value="C:nucleus"/>
    <property type="evidence" value="ECO:0007669"/>
    <property type="project" value="UniProtKB-SubCell"/>
</dbReference>
<dbReference type="SMART" id="SM00298">
    <property type="entry name" value="CHROMO"/>
    <property type="match status" value="1"/>
</dbReference>
<protein>
    <submittedName>
        <fullName evidence="5">Chromobox-like protein 2</fullName>
    </submittedName>
</protein>
<dbReference type="Proteomes" id="UP000054632">
    <property type="component" value="Unassembled WGS sequence"/>
</dbReference>
<dbReference type="PROSITE" id="PS50013">
    <property type="entry name" value="CHROMO_2"/>
    <property type="match status" value="1"/>
</dbReference>
<dbReference type="InterPro" id="IPR023780">
    <property type="entry name" value="Chromo_domain"/>
</dbReference>
<dbReference type="PROSITE" id="PS00598">
    <property type="entry name" value="CHROMO_1"/>
    <property type="match status" value="1"/>
</dbReference>
<feature type="compositionally biased region" description="Basic and acidic residues" evidence="3">
    <location>
        <begin position="220"/>
        <end position="234"/>
    </location>
</feature>
<evidence type="ECO:0000256" key="3">
    <source>
        <dbReference type="SAM" id="MobiDB-lite"/>
    </source>
</evidence>
<proteinExistence type="predicted"/>
<feature type="region of interest" description="Disordered" evidence="3">
    <location>
        <begin position="183"/>
        <end position="238"/>
    </location>
</feature>
<dbReference type="Gene3D" id="2.40.50.40">
    <property type="match status" value="1"/>
</dbReference>
<keyword evidence="2" id="KW-0539">Nucleus</keyword>
<dbReference type="InterPro" id="IPR000953">
    <property type="entry name" value="Chromo/chromo_shadow_dom"/>
</dbReference>
<reference evidence="5 6" key="1">
    <citation type="submission" date="2015-01" db="EMBL/GenBank/DDBJ databases">
        <title>Evolution of Trichinella species and genotypes.</title>
        <authorList>
            <person name="Korhonen P.K."/>
            <person name="Edoardo P."/>
            <person name="Giuseppe L.R."/>
            <person name="Gasser R.B."/>
        </authorList>
    </citation>
    <scope>NUCLEOTIDE SEQUENCE [LARGE SCALE GENOMIC DNA]</scope>
    <source>
        <strain evidence="5">ISS13</strain>
    </source>
</reference>
<evidence type="ECO:0000256" key="2">
    <source>
        <dbReference type="ARBA" id="ARBA00023242"/>
    </source>
</evidence>
<dbReference type="PANTHER" id="PTHR22812">
    <property type="entry name" value="CHROMOBOX PROTEIN"/>
    <property type="match status" value="1"/>
</dbReference>
<comment type="subcellular location">
    <subcellularLocation>
        <location evidence="1">Nucleus</location>
    </subcellularLocation>
</comment>
<accession>A0A0V1EAK2</accession>
<name>A0A0V1EAK2_TRIPS</name>
<dbReference type="AlphaFoldDB" id="A0A0V1EAK2"/>
<dbReference type="InterPro" id="IPR016197">
    <property type="entry name" value="Chromo-like_dom_sf"/>
</dbReference>
<evidence type="ECO:0000259" key="4">
    <source>
        <dbReference type="PROSITE" id="PS50013"/>
    </source>
</evidence>
<feature type="domain" description="Chromo" evidence="4">
    <location>
        <begin position="105"/>
        <end position="151"/>
    </location>
</feature>
<gene>
    <name evidence="5" type="primary">CBX2</name>
    <name evidence="5" type="ORF">T4A_5273</name>
</gene>
<evidence type="ECO:0000256" key="1">
    <source>
        <dbReference type="ARBA" id="ARBA00004123"/>
    </source>
</evidence>
<evidence type="ECO:0000313" key="5">
    <source>
        <dbReference type="EMBL" id="KRY70845.1"/>
    </source>
</evidence>
<dbReference type="InterPro" id="IPR051219">
    <property type="entry name" value="Heterochromatin_chromo-domain"/>
</dbReference>
<sequence length="293" mass="33845">LMKCRQLGQMLTPYPSNGYSTSYNLQFDGNVHLVHCRLIRGVQWLKITFTTGNSTNKNHGFERLEVINIGKLNIFRLLICNRTDNADENSVFRLKTRMTGESDVFMAEFILKQRYRKGKKEYLVRWQGFTEEHDTWEPENHILGQQLLEQFKTAKKKGFKNAYEYNQFKEMMVSRTSAKESKNVLTASNASSVQSDKKKVGRKKRSFNIKQGEPSCVSVDTKENQEGESKKDAPAAKPPLSDFFQKLLSLRTPPLVSTSTCTYHNGQITMEDFEVKVKKFLDLLRAETCRKRS</sequence>
<dbReference type="Pfam" id="PF00385">
    <property type="entry name" value="Chromo"/>
    <property type="match status" value="1"/>
</dbReference>
<comment type="caution">
    <text evidence="5">The sequence shown here is derived from an EMBL/GenBank/DDBJ whole genome shotgun (WGS) entry which is preliminary data.</text>
</comment>
<feature type="non-terminal residue" evidence="5">
    <location>
        <position position="1"/>
    </location>
</feature>
<feature type="compositionally biased region" description="Polar residues" evidence="3">
    <location>
        <begin position="183"/>
        <end position="194"/>
    </location>
</feature>
<organism evidence="5 6">
    <name type="scientific">Trichinella pseudospiralis</name>
    <name type="common">Parasitic roundworm</name>
    <dbReference type="NCBI Taxonomy" id="6337"/>
    <lineage>
        <taxon>Eukaryota</taxon>
        <taxon>Metazoa</taxon>
        <taxon>Ecdysozoa</taxon>
        <taxon>Nematoda</taxon>
        <taxon>Enoplea</taxon>
        <taxon>Dorylaimia</taxon>
        <taxon>Trichinellida</taxon>
        <taxon>Trichinellidae</taxon>
        <taxon>Trichinella</taxon>
    </lineage>
</organism>
<dbReference type="SUPFAM" id="SSF54160">
    <property type="entry name" value="Chromo domain-like"/>
    <property type="match status" value="1"/>
</dbReference>
<dbReference type="EMBL" id="JYDR01000066">
    <property type="protein sequence ID" value="KRY70845.1"/>
    <property type="molecule type" value="Genomic_DNA"/>
</dbReference>
<evidence type="ECO:0000313" key="6">
    <source>
        <dbReference type="Proteomes" id="UP000054632"/>
    </source>
</evidence>